<evidence type="ECO:0000313" key="3">
    <source>
        <dbReference type="Proteomes" id="UP000095283"/>
    </source>
</evidence>
<dbReference type="AlphaFoldDB" id="A0A1I7XQM2"/>
<dbReference type="InterPro" id="IPR004147">
    <property type="entry name" value="ABC1_dom"/>
</dbReference>
<dbReference type="Proteomes" id="UP000095283">
    <property type="component" value="Unplaced"/>
</dbReference>
<reference evidence="4" key="1">
    <citation type="submission" date="2016-11" db="UniProtKB">
        <authorList>
            <consortium name="WormBaseParasite"/>
        </authorList>
    </citation>
    <scope>IDENTIFICATION</scope>
</reference>
<evidence type="ECO:0000259" key="2">
    <source>
        <dbReference type="Pfam" id="PF03109"/>
    </source>
</evidence>
<name>A0A1I7XQM2_HETBA</name>
<sequence>MFTIVALGPYSEDFGLKDIPILAVIMVIKPSASALRWCQKEAGPILEGLQILFRSQLGYEGRLIEKSCSRKCLKAAVVGGTIVDPLKPTGQSSVEKPSTFSTSSTDALERVHVIASGIRTFAELLAQGYYPGSGGYTLSPSGEKIYGSKNGFPVSQNIISSLSKVADLVGKGSLPLPNIEFSSLINLGFANNETDKSKYKTSKQYITSSNQKMSSDALLDTGLTPEEEEFLLKAAESVDDIEAKEKIRGKKTSHEIYRPSLPQNFSIKTDNKSDILKRSKESKVPATRIGRLISLFFAFSLLFLMIHTYPTNYWVLEQFSAFEDHPFAAASIGQARYIQICFYYFIIGRIVHEAILKDGRKVAVKVQYPGVAEELLENFATCSLIQRTILFPRYLNGGLCKLTPTGPTSTSEFTQSLPRMILLDFGASRSYPKPFVDKYMKIIKAASDGDTRKIIEYIKYFYFHRFNLNYIFILLVTTKGLSVIFFHFLSTCKCKVLFSLWKQAGIDQVKLLSGMPRKRLDAVDYIMLMTEETVKKMLPDLSPHLHTKECNILIHFLQKCHEEKSVGGYFLFRYKTSHISSFLGKMFGQCSYWDEAVWQCTKKERIWRRNNNPQYGKRFVELRNLPEAYWTPALKKLKEQGLIQDTQNEGCRI</sequence>
<dbReference type="InterPro" id="IPR051409">
    <property type="entry name" value="Atypical_kinase_ADCK"/>
</dbReference>
<dbReference type="GO" id="GO:0006744">
    <property type="term" value="P:ubiquinone biosynthetic process"/>
    <property type="evidence" value="ECO:0007669"/>
    <property type="project" value="TreeGrafter"/>
</dbReference>
<dbReference type="Pfam" id="PF03109">
    <property type="entry name" value="ABC1"/>
    <property type="match status" value="1"/>
</dbReference>
<proteinExistence type="predicted"/>
<feature type="transmembrane region" description="Helical" evidence="1">
    <location>
        <begin position="289"/>
        <end position="307"/>
    </location>
</feature>
<dbReference type="WBParaSite" id="Hba_19780">
    <property type="protein sequence ID" value="Hba_19780"/>
    <property type="gene ID" value="Hba_19780"/>
</dbReference>
<keyword evidence="1" id="KW-0812">Transmembrane</keyword>
<keyword evidence="1" id="KW-0472">Membrane</keyword>
<keyword evidence="3" id="KW-1185">Reference proteome</keyword>
<evidence type="ECO:0000313" key="4">
    <source>
        <dbReference type="WBParaSite" id="Hba_19780"/>
    </source>
</evidence>
<feature type="transmembrane region" description="Helical" evidence="1">
    <location>
        <begin position="327"/>
        <end position="347"/>
    </location>
</feature>
<dbReference type="PANTHER" id="PTHR43851">
    <property type="match status" value="1"/>
</dbReference>
<feature type="domain" description="ABC1 atypical kinase-like" evidence="2">
    <location>
        <begin position="317"/>
        <end position="387"/>
    </location>
</feature>
<protein>
    <submittedName>
        <fullName evidence="4">ABC1 domain-containing protein</fullName>
    </submittedName>
</protein>
<organism evidence="3 4">
    <name type="scientific">Heterorhabditis bacteriophora</name>
    <name type="common">Entomopathogenic nematode worm</name>
    <dbReference type="NCBI Taxonomy" id="37862"/>
    <lineage>
        <taxon>Eukaryota</taxon>
        <taxon>Metazoa</taxon>
        <taxon>Ecdysozoa</taxon>
        <taxon>Nematoda</taxon>
        <taxon>Chromadorea</taxon>
        <taxon>Rhabditida</taxon>
        <taxon>Rhabditina</taxon>
        <taxon>Rhabditomorpha</taxon>
        <taxon>Strongyloidea</taxon>
        <taxon>Heterorhabditidae</taxon>
        <taxon>Heterorhabditis</taxon>
    </lineage>
</organism>
<evidence type="ECO:0000256" key="1">
    <source>
        <dbReference type="SAM" id="Phobius"/>
    </source>
</evidence>
<dbReference type="PANTHER" id="PTHR43851:SF3">
    <property type="entry name" value="COENZYME Q8"/>
    <property type="match status" value="1"/>
</dbReference>
<accession>A0A1I7XQM2</accession>
<feature type="transmembrane region" description="Helical" evidence="1">
    <location>
        <begin position="468"/>
        <end position="489"/>
    </location>
</feature>
<keyword evidence="1" id="KW-1133">Transmembrane helix</keyword>